<dbReference type="Proteomes" id="UP000652761">
    <property type="component" value="Unassembled WGS sequence"/>
</dbReference>
<dbReference type="InterPro" id="IPR044824">
    <property type="entry name" value="MAIN-like"/>
</dbReference>
<dbReference type="Pfam" id="PF10536">
    <property type="entry name" value="PMD"/>
    <property type="match status" value="1"/>
</dbReference>
<proteinExistence type="predicted"/>
<evidence type="ECO:0000259" key="3">
    <source>
        <dbReference type="Pfam" id="PF10536"/>
    </source>
</evidence>
<evidence type="ECO:0000313" key="4">
    <source>
        <dbReference type="EMBL" id="MQM04041.1"/>
    </source>
</evidence>
<sequence length="407" mass="46332">MRVDSALTLALWSRWDAEATAFVFPWGHMIPSLEDVSQITGLRVYGKPVGKSARESEDEYLEWLVRVSWRELASEPGAEADMDLRRFLVLFLGRLLFATRGDAVHCRFLPLLEDLSEVVWQPYLAEGDEGQPWLVQARSYFGRSVWLYALNLVLPLHLYLSQRSLGLWQSAMEFPVWDRFRRPGRSFRGLHDTTDLCERAKEQIDNWERRGKAVKSDSTTDDAYLQAYALKYGGKVYKSARHQVDVTGEIASLRDLLYSVVQDREAAQRLTAELRRELERVRSTGAGGASSSRGAGGSPSFLDAQQAGAVLRAEEAQSHLEERETDLRLTTEHTMDLQGQRYQLQGQRDQLQGEIQTTRSERDQLRIRVEATEAQVTEATKELAALRVQGLPIDQAEMVRLRTEVMT</sequence>
<gene>
    <name evidence="4" type="ORF">Taro_036832</name>
</gene>
<dbReference type="EMBL" id="NMUH01003144">
    <property type="protein sequence ID" value="MQM04041.1"/>
    <property type="molecule type" value="Genomic_DNA"/>
</dbReference>
<comment type="caution">
    <text evidence="4">The sequence shown here is derived from an EMBL/GenBank/DDBJ whole genome shotgun (WGS) entry which is preliminary data.</text>
</comment>
<feature type="coiled-coil region" evidence="1">
    <location>
        <begin position="348"/>
        <end position="389"/>
    </location>
</feature>
<dbReference type="AlphaFoldDB" id="A0A843WEH3"/>
<dbReference type="PANTHER" id="PTHR46033:SF80">
    <property type="entry name" value="PROTEIN MAIN-LIKE 2-LIKE"/>
    <property type="match status" value="1"/>
</dbReference>
<dbReference type="GO" id="GO:0010073">
    <property type="term" value="P:meristem maintenance"/>
    <property type="evidence" value="ECO:0007669"/>
    <property type="project" value="InterPro"/>
</dbReference>
<dbReference type="PANTHER" id="PTHR46033">
    <property type="entry name" value="PROTEIN MAIN-LIKE 2"/>
    <property type="match status" value="1"/>
</dbReference>
<protein>
    <recommendedName>
        <fullName evidence="3">Aminotransferase-like plant mobile domain-containing protein</fullName>
    </recommendedName>
</protein>
<evidence type="ECO:0000256" key="1">
    <source>
        <dbReference type="SAM" id="Coils"/>
    </source>
</evidence>
<feature type="region of interest" description="Disordered" evidence="2">
    <location>
        <begin position="281"/>
        <end position="301"/>
    </location>
</feature>
<name>A0A843WEH3_COLES</name>
<accession>A0A843WEH3</accession>
<evidence type="ECO:0000256" key="2">
    <source>
        <dbReference type="SAM" id="MobiDB-lite"/>
    </source>
</evidence>
<dbReference type="InterPro" id="IPR019557">
    <property type="entry name" value="AminoTfrase-like_pln_mobile"/>
</dbReference>
<reference evidence="4" key="1">
    <citation type="submission" date="2017-07" db="EMBL/GenBank/DDBJ databases">
        <title>Taro Niue Genome Assembly and Annotation.</title>
        <authorList>
            <person name="Atibalentja N."/>
            <person name="Keating K."/>
            <person name="Fields C.J."/>
        </authorList>
    </citation>
    <scope>NUCLEOTIDE SEQUENCE</scope>
    <source>
        <strain evidence="4">Niue_2</strain>
        <tissue evidence="4">Leaf</tissue>
    </source>
</reference>
<evidence type="ECO:0000313" key="5">
    <source>
        <dbReference type="Proteomes" id="UP000652761"/>
    </source>
</evidence>
<keyword evidence="5" id="KW-1185">Reference proteome</keyword>
<keyword evidence="1" id="KW-0175">Coiled coil</keyword>
<organism evidence="4 5">
    <name type="scientific">Colocasia esculenta</name>
    <name type="common">Wild taro</name>
    <name type="synonym">Arum esculentum</name>
    <dbReference type="NCBI Taxonomy" id="4460"/>
    <lineage>
        <taxon>Eukaryota</taxon>
        <taxon>Viridiplantae</taxon>
        <taxon>Streptophyta</taxon>
        <taxon>Embryophyta</taxon>
        <taxon>Tracheophyta</taxon>
        <taxon>Spermatophyta</taxon>
        <taxon>Magnoliopsida</taxon>
        <taxon>Liliopsida</taxon>
        <taxon>Araceae</taxon>
        <taxon>Aroideae</taxon>
        <taxon>Colocasieae</taxon>
        <taxon>Colocasia</taxon>
    </lineage>
</organism>
<feature type="coiled-coil region" evidence="1">
    <location>
        <begin position="190"/>
        <end position="217"/>
    </location>
</feature>
<feature type="domain" description="Aminotransferase-like plant mobile" evidence="3">
    <location>
        <begin position="3"/>
        <end position="118"/>
    </location>
</feature>